<keyword evidence="1" id="KW-0175">Coiled coil</keyword>
<keyword evidence="3" id="KW-1185">Reference proteome</keyword>
<gene>
    <name evidence="2" type="ORF">MERR_LOCUS28938</name>
</gene>
<feature type="coiled-coil region" evidence="1">
    <location>
        <begin position="29"/>
        <end position="56"/>
    </location>
</feature>
<evidence type="ECO:0000256" key="1">
    <source>
        <dbReference type="SAM" id="Coils"/>
    </source>
</evidence>
<dbReference type="EMBL" id="CACVBM020001251">
    <property type="protein sequence ID" value="CAA7041703.1"/>
    <property type="molecule type" value="Genomic_DNA"/>
</dbReference>
<organism evidence="2 3">
    <name type="scientific">Microthlaspi erraticum</name>
    <dbReference type="NCBI Taxonomy" id="1685480"/>
    <lineage>
        <taxon>Eukaryota</taxon>
        <taxon>Viridiplantae</taxon>
        <taxon>Streptophyta</taxon>
        <taxon>Embryophyta</taxon>
        <taxon>Tracheophyta</taxon>
        <taxon>Spermatophyta</taxon>
        <taxon>Magnoliopsida</taxon>
        <taxon>eudicotyledons</taxon>
        <taxon>Gunneridae</taxon>
        <taxon>Pentapetalae</taxon>
        <taxon>rosids</taxon>
        <taxon>malvids</taxon>
        <taxon>Brassicales</taxon>
        <taxon>Brassicaceae</taxon>
        <taxon>Coluteocarpeae</taxon>
        <taxon>Microthlaspi</taxon>
    </lineage>
</organism>
<proteinExistence type="predicted"/>
<protein>
    <recommendedName>
        <fullName evidence="4">MADS-box domain-containing protein</fullName>
    </recommendedName>
</protein>
<dbReference type="AlphaFoldDB" id="A0A6D2JQM7"/>
<reference evidence="2" key="1">
    <citation type="submission" date="2020-01" db="EMBL/GenBank/DDBJ databases">
        <authorList>
            <person name="Mishra B."/>
        </authorList>
    </citation>
    <scope>NUCLEOTIDE SEQUENCE [LARGE SCALE GENOMIC DNA]</scope>
</reference>
<comment type="caution">
    <text evidence="2">The sequence shown here is derived from an EMBL/GenBank/DDBJ whole genome shotgun (WGS) entry which is preliminary data.</text>
</comment>
<evidence type="ECO:0008006" key="4">
    <source>
        <dbReference type="Google" id="ProtNLM"/>
    </source>
</evidence>
<accession>A0A6D2JQM7</accession>
<sequence>MAGRKTFNTVSRRYRNASQARICKYQATLDRITKELAEEKERAKVLKKREEELFKKYEIKKVADMNLEELLAFKEKLETLRETINSITK</sequence>
<evidence type="ECO:0000313" key="3">
    <source>
        <dbReference type="Proteomes" id="UP000467841"/>
    </source>
</evidence>
<dbReference type="Proteomes" id="UP000467841">
    <property type="component" value="Unassembled WGS sequence"/>
</dbReference>
<evidence type="ECO:0000313" key="2">
    <source>
        <dbReference type="EMBL" id="CAA7041703.1"/>
    </source>
</evidence>
<name>A0A6D2JQM7_9BRAS</name>